<organism evidence="1 2">
    <name type="scientific">Novosphingobium capsulatum</name>
    <dbReference type="NCBI Taxonomy" id="13688"/>
    <lineage>
        <taxon>Bacteria</taxon>
        <taxon>Pseudomonadati</taxon>
        <taxon>Pseudomonadota</taxon>
        <taxon>Alphaproteobacteria</taxon>
        <taxon>Sphingomonadales</taxon>
        <taxon>Sphingomonadaceae</taxon>
        <taxon>Novosphingobium</taxon>
    </lineage>
</organism>
<protein>
    <submittedName>
        <fullName evidence="1">Acetamidase/formamidase</fullName>
    </submittedName>
</protein>
<dbReference type="InterPro" id="IPR004304">
    <property type="entry name" value="FmdA_AmdA"/>
</dbReference>
<keyword evidence="2" id="KW-1185">Reference proteome</keyword>
<proteinExistence type="predicted"/>
<dbReference type="SUPFAM" id="SSF141130">
    <property type="entry name" value="Acetamidase/Formamidase-like"/>
    <property type="match status" value="1"/>
</dbReference>
<gene>
    <name evidence="1" type="ORF">J2792_000930</name>
</gene>
<comment type="caution">
    <text evidence="1">The sequence shown here is derived from an EMBL/GenBank/DDBJ whole genome shotgun (WGS) entry which is preliminary data.</text>
</comment>
<accession>A0ABU1MID9</accession>
<dbReference type="Gene3D" id="2.60.120.580">
    <property type="entry name" value="Acetamidase/Formamidase-like domains"/>
    <property type="match status" value="1"/>
</dbReference>
<dbReference type="Gene3D" id="3.10.28.20">
    <property type="entry name" value="Acetamidase/Formamidase-like domains"/>
    <property type="match status" value="1"/>
</dbReference>
<name>A0ABU1MID9_9SPHN</name>
<dbReference type="Proteomes" id="UP001184150">
    <property type="component" value="Unassembled WGS sequence"/>
</dbReference>
<evidence type="ECO:0000313" key="2">
    <source>
        <dbReference type="Proteomes" id="UP001184150"/>
    </source>
</evidence>
<sequence>MSLVCTHGQQRTATAPGALHYLKATPETVHWGYFSPTIKPALTIKSGDLVHAEAITHHAGDAPELMFDEGVEQIFTQIDPTTRAPGVHIMTGPIYVEGAEPGDMLEVRYLQMVPRNNYGSNLAANWGHLYQEFDEKERVTIYQLDPTTQTASALYAYDFPGKYLVPGTITNCPVCDRQPALPGVTIPARPHLGTAGVAPAVNEPVSTIPPGLHGGNIDNWRIGAGATMYYKCQVKGGLFSIGDPHVSQGDGEISGTAIESSLNCLFQIILRKDFDFPSPLLETPKHWIVHGFGEDLDAAMKNASLDMLHLLSEQVGLSKNDAYSLMSVAADFGVTQVVDGTLGVHARINRDMFPAKGVAKDPQ</sequence>
<dbReference type="PANTHER" id="PTHR31891:SF1">
    <property type="entry name" value="FORMAMIDASE C869.04-RELATED"/>
    <property type="match status" value="1"/>
</dbReference>
<dbReference type="RefSeq" id="WP_169048982.1">
    <property type="nucleotide sequence ID" value="NZ_JAVDRD010000002.1"/>
</dbReference>
<dbReference type="EMBL" id="JAVDRD010000002">
    <property type="protein sequence ID" value="MDR6510070.1"/>
    <property type="molecule type" value="Genomic_DNA"/>
</dbReference>
<reference evidence="1 2" key="1">
    <citation type="submission" date="2023-07" db="EMBL/GenBank/DDBJ databases">
        <title>Sorghum-associated microbial communities from plants grown in Nebraska, USA.</title>
        <authorList>
            <person name="Schachtman D."/>
        </authorList>
    </citation>
    <scope>NUCLEOTIDE SEQUENCE [LARGE SCALE GENOMIC DNA]</scope>
    <source>
        <strain evidence="1 2">DS1027</strain>
    </source>
</reference>
<dbReference type="Pfam" id="PF03069">
    <property type="entry name" value="FmdA_AmdA"/>
    <property type="match status" value="2"/>
</dbReference>
<evidence type="ECO:0000313" key="1">
    <source>
        <dbReference type="EMBL" id="MDR6510070.1"/>
    </source>
</evidence>
<dbReference type="PANTHER" id="PTHR31891">
    <property type="entry name" value="FORMAMIDASE C869.04-RELATED"/>
    <property type="match status" value="1"/>
</dbReference>